<keyword evidence="3" id="KW-0732">Signal</keyword>
<evidence type="ECO:0000256" key="4">
    <source>
        <dbReference type="ARBA" id="ARBA00022989"/>
    </source>
</evidence>
<sequence length="120" mass="13623">FISLDCGIADDASYMDQTMGISYIPDTNFAETGENFNASLEYKLQTKIRQFWNVRSLPNGARNCCTLNPIQGKTFDLYLGVDFRDTVNLEFAGTLMDKDIIHVSTSDYIYVFVVRSKKPI</sequence>
<keyword evidence="8" id="KW-1185">Reference proteome</keyword>
<dbReference type="AlphaFoldDB" id="A0A2P5BGF3"/>
<dbReference type="STRING" id="3476.A0A2P5BGF3"/>
<name>A0A2P5BGF3_PARAD</name>
<reference evidence="8" key="1">
    <citation type="submission" date="2016-06" db="EMBL/GenBank/DDBJ databases">
        <title>Parallel loss of symbiosis genes in relatives of nitrogen-fixing non-legume Parasponia.</title>
        <authorList>
            <person name="Van Velzen R."/>
            <person name="Holmer R."/>
            <person name="Bu F."/>
            <person name="Rutten L."/>
            <person name="Van Zeijl A."/>
            <person name="Liu W."/>
            <person name="Santuari L."/>
            <person name="Cao Q."/>
            <person name="Sharma T."/>
            <person name="Shen D."/>
            <person name="Roswanjaya Y."/>
            <person name="Wardhani T."/>
            <person name="Kalhor M.S."/>
            <person name="Jansen J."/>
            <person name="Van den Hoogen J."/>
            <person name="Gungor B."/>
            <person name="Hartog M."/>
            <person name="Hontelez J."/>
            <person name="Verver J."/>
            <person name="Yang W.-C."/>
            <person name="Schijlen E."/>
            <person name="Repin R."/>
            <person name="Schilthuizen M."/>
            <person name="Schranz E."/>
            <person name="Heidstra R."/>
            <person name="Miyata K."/>
            <person name="Fedorova E."/>
            <person name="Kohlen W."/>
            <person name="Bisseling T."/>
            <person name="Smit S."/>
            <person name="Geurts R."/>
        </authorList>
    </citation>
    <scope>NUCLEOTIDE SEQUENCE [LARGE SCALE GENOMIC DNA]</scope>
    <source>
        <strain evidence="8">cv. WU1-14</strain>
    </source>
</reference>
<feature type="non-terminal residue" evidence="7">
    <location>
        <position position="1"/>
    </location>
</feature>
<protein>
    <submittedName>
        <fullName evidence="7">Malectin-like carbohydrate-binding domain containing protein</fullName>
    </submittedName>
</protein>
<keyword evidence="2" id="KW-0812">Transmembrane</keyword>
<feature type="domain" description="Malectin-like" evidence="6">
    <location>
        <begin position="4"/>
        <end position="73"/>
    </location>
</feature>
<dbReference type="PANTHER" id="PTHR45631:SF202">
    <property type="entry name" value="SENESCENCE-INDUCED RECEPTOR-LIKE SERINE_THREONINE-PROTEIN KINASE"/>
    <property type="match status" value="1"/>
</dbReference>
<comment type="caution">
    <text evidence="7">The sequence shown here is derived from an EMBL/GenBank/DDBJ whole genome shotgun (WGS) entry which is preliminary data.</text>
</comment>
<dbReference type="PANTHER" id="PTHR45631">
    <property type="entry name" value="OS07G0107800 PROTEIN-RELATED"/>
    <property type="match status" value="1"/>
</dbReference>
<evidence type="ECO:0000313" key="8">
    <source>
        <dbReference type="Proteomes" id="UP000237105"/>
    </source>
</evidence>
<proteinExistence type="predicted"/>
<comment type="subcellular location">
    <subcellularLocation>
        <location evidence="1">Membrane</location>
        <topology evidence="1">Single-pass membrane protein</topology>
    </subcellularLocation>
</comment>
<evidence type="ECO:0000256" key="2">
    <source>
        <dbReference type="ARBA" id="ARBA00022692"/>
    </source>
</evidence>
<dbReference type="EMBL" id="JXTB01000287">
    <property type="protein sequence ID" value="PON47856.1"/>
    <property type="molecule type" value="Genomic_DNA"/>
</dbReference>
<evidence type="ECO:0000256" key="1">
    <source>
        <dbReference type="ARBA" id="ARBA00004167"/>
    </source>
</evidence>
<keyword evidence="4" id="KW-1133">Transmembrane helix</keyword>
<evidence type="ECO:0000256" key="3">
    <source>
        <dbReference type="ARBA" id="ARBA00022729"/>
    </source>
</evidence>
<dbReference type="InterPro" id="IPR024788">
    <property type="entry name" value="Malectin-like_Carb-bd_dom"/>
</dbReference>
<organism evidence="7 8">
    <name type="scientific">Parasponia andersonii</name>
    <name type="common">Sponia andersonii</name>
    <dbReference type="NCBI Taxonomy" id="3476"/>
    <lineage>
        <taxon>Eukaryota</taxon>
        <taxon>Viridiplantae</taxon>
        <taxon>Streptophyta</taxon>
        <taxon>Embryophyta</taxon>
        <taxon>Tracheophyta</taxon>
        <taxon>Spermatophyta</taxon>
        <taxon>Magnoliopsida</taxon>
        <taxon>eudicotyledons</taxon>
        <taxon>Gunneridae</taxon>
        <taxon>Pentapetalae</taxon>
        <taxon>rosids</taxon>
        <taxon>fabids</taxon>
        <taxon>Rosales</taxon>
        <taxon>Cannabaceae</taxon>
        <taxon>Parasponia</taxon>
    </lineage>
</organism>
<evidence type="ECO:0000256" key="5">
    <source>
        <dbReference type="ARBA" id="ARBA00023136"/>
    </source>
</evidence>
<dbReference type="Proteomes" id="UP000237105">
    <property type="component" value="Unassembled WGS sequence"/>
</dbReference>
<dbReference type="GO" id="GO:0016020">
    <property type="term" value="C:membrane"/>
    <property type="evidence" value="ECO:0007669"/>
    <property type="project" value="UniProtKB-SubCell"/>
</dbReference>
<gene>
    <name evidence="7" type="ORF">PanWU01x14_241660</name>
</gene>
<keyword evidence="5" id="KW-0472">Membrane</keyword>
<dbReference type="Pfam" id="PF12819">
    <property type="entry name" value="Malectin_like"/>
    <property type="match status" value="1"/>
</dbReference>
<evidence type="ECO:0000313" key="7">
    <source>
        <dbReference type="EMBL" id="PON47856.1"/>
    </source>
</evidence>
<evidence type="ECO:0000259" key="6">
    <source>
        <dbReference type="Pfam" id="PF12819"/>
    </source>
</evidence>
<accession>A0A2P5BGF3</accession>
<dbReference type="OrthoDB" id="2017114at2759"/>